<evidence type="ECO:0000313" key="2">
    <source>
        <dbReference type="Proteomes" id="UP000248039"/>
    </source>
</evidence>
<sequence length="115" mass="12372">MTSDTAVSTAELIPAAGALLGMLTRFTTLPAPEVSLDWVRDDEWRDPKWGVCLSFRKNTADFEKWRQAVGIAPAAVRSVESSTGAGMLLANGTFAGVRVQLFADYDPPTPEGTAR</sequence>
<reference evidence="1 2" key="1">
    <citation type="submission" date="2018-03" db="EMBL/GenBank/DDBJ databases">
        <title>Bioinformatic expansion and discovery of thiopeptide antibiotics.</title>
        <authorList>
            <person name="Schwalen C.J."/>
            <person name="Hudson G.A."/>
            <person name="Mitchell D.A."/>
        </authorList>
    </citation>
    <scope>NUCLEOTIDE SEQUENCE [LARGE SCALE GENOMIC DNA]</scope>
    <source>
        <strain evidence="1 2">ATCC 21389</strain>
    </source>
</reference>
<accession>A0A2V4NVC2</accession>
<name>A0A2V4NVC2_9ACTN</name>
<dbReference type="AlphaFoldDB" id="A0A2V4NVC2"/>
<protein>
    <submittedName>
        <fullName evidence="1">Uncharacterized protein</fullName>
    </submittedName>
</protein>
<gene>
    <name evidence="1" type="ORF">C7C46_12365</name>
</gene>
<dbReference type="OrthoDB" id="3855658at2"/>
<dbReference type="Proteomes" id="UP000248039">
    <property type="component" value="Unassembled WGS sequence"/>
</dbReference>
<evidence type="ECO:0000313" key="1">
    <source>
        <dbReference type="EMBL" id="PYC80491.1"/>
    </source>
</evidence>
<dbReference type="RefSeq" id="WP_110668776.1">
    <property type="nucleotide sequence ID" value="NZ_PYBW01000039.1"/>
</dbReference>
<organism evidence="1 2">
    <name type="scientific">Streptomyces tateyamensis</name>
    <dbReference type="NCBI Taxonomy" id="565073"/>
    <lineage>
        <taxon>Bacteria</taxon>
        <taxon>Bacillati</taxon>
        <taxon>Actinomycetota</taxon>
        <taxon>Actinomycetes</taxon>
        <taxon>Kitasatosporales</taxon>
        <taxon>Streptomycetaceae</taxon>
        <taxon>Streptomyces</taxon>
    </lineage>
</organism>
<proteinExistence type="predicted"/>
<keyword evidence="2" id="KW-1185">Reference proteome</keyword>
<comment type="caution">
    <text evidence="1">The sequence shown here is derived from an EMBL/GenBank/DDBJ whole genome shotgun (WGS) entry which is preliminary data.</text>
</comment>
<dbReference type="EMBL" id="PYBW01000039">
    <property type="protein sequence ID" value="PYC80491.1"/>
    <property type="molecule type" value="Genomic_DNA"/>
</dbReference>